<dbReference type="SUPFAM" id="SSF57845">
    <property type="entry name" value="B-box zinc-binding domain"/>
    <property type="match status" value="1"/>
</dbReference>
<keyword evidence="2" id="KW-0863">Zinc-finger</keyword>
<dbReference type="SUPFAM" id="SSF101898">
    <property type="entry name" value="NHL repeat"/>
    <property type="match status" value="1"/>
</dbReference>
<sequence length="599" mass="67703">MDPDAEQHYIELLEQWKKDEDNVKDKLEKVMKKLDEIAIEVKTLKPSEKKFGSIMCKEKYHENEPVEYFCKDCKVCICHKCGVTVHNHHNKKDIQHATEDIKSQMETTVKKIKAKAVSVEAKVTEQTNLKLKTQEEICSAEREMIKAVEEKIRLLNKHRADVKTKLSEILEAQVEEHETRIKHFQMVAAQINKFVGNGEDLLKQEIIGPEILETECHVVFTVLEKLLNDEEMDIYKPKCVTYCDNNKQECLIIKICHTVSVAVSETTGYIAVIEQFKHGVHLFDSEWKFLRTIGDKGTGGGVMENLKSVAFTSSGNILVLQIPSPFKSRLSVGAFHLVKISGISGSAVNGTRFVGSSHWKIPRKSGKSKKVVPFSRLEFPNGMSCSIDVSCSPRSGTRPCTGVYDQMEQLFTDRKFHFCYHRNFRVFFVNGKRPVFTERGHYITDISEHLSVPRSVSVGKYGNLLVCDIFGVKVLSPDGTKLIQTIKAPHCDENPCFAVYHQGIFFVSYDSLHCVKTFSDEGQFLYEIGCKGTGDGQLRSPQGLVIDKLNNLVLCDTNNKGLQVFSLEGKFLNSVTEEVSRPGSVTFVNNGDLLFCDYM</sequence>
<protein>
    <recommendedName>
        <fullName evidence="5">B box-type domain-containing protein</fullName>
    </recommendedName>
</protein>
<comment type="caution">
    <text evidence="6">The sequence shown here is derived from an EMBL/GenBank/DDBJ whole genome shotgun (WGS) entry which is preliminary data.</text>
</comment>
<accession>A0ABN8MUV9</accession>
<keyword evidence="2" id="KW-0479">Metal-binding</keyword>
<dbReference type="Pfam" id="PF00643">
    <property type="entry name" value="zf-B_box"/>
    <property type="match status" value="1"/>
</dbReference>
<evidence type="ECO:0000256" key="4">
    <source>
        <dbReference type="SAM" id="Coils"/>
    </source>
</evidence>
<dbReference type="Proteomes" id="UP001159405">
    <property type="component" value="Unassembled WGS sequence"/>
</dbReference>
<evidence type="ECO:0000259" key="5">
    <source>
        <dbReference type="PROSITE" id="PS50119"/>
    </source>
</evidence>
<dbReference type="Gene3D" id="3.30.160.60">
    <property type="entry name" value="Classic Zinc Finger"/>
    <property type="match status" value="1"/>
</dbReference>
<dbReference type="PROSITE" id="PS51125">
    <property type="entry name" value="NHL"/>
    <property type="match status" value="1"/>
</dbReference>
<dbReference type="InterPro" id="IPR000315">
    <property type="entry name" value="Znf_B-box"/>
</dbReference>
<evidence type="ECO:0000256" key="3">
    <source>
        <dbReference type="PROSITE-ProRule" id="PRU00504"/>
    </source>
</evidence>
<feature type="domain" description="B box-type" evidence="5">
    <location>
        <begin position="51"/>
        <end position="94"/>
    </location>
</feature>
<evidence type="ECO:0000313" key="6">
    <source>
        <dbReference type="EMBL" id="CAH3034903.1"/>
    </source>
</evidence>
<evidence type="ECO:0000256" key="2">
    <source>
        <dbReference type="PROSITE-ProRule" id="PRU00024"/>
    </source>
</evidence>
<organism evidence="6 7">
    <name type="scientific">Porites lobata</name>
    <dbReference type="NCBI Taxonomy" id="104759"/>
    <lineage>
        <taxon>Eukaryota</taxon>
        <taxon>Metazoa</taxon>
        <taxon>Cnidaria</taxon>
        <taxon>Anthozoa</taxon>
        <taxon>Hexacorallia</taxon>
        <taxon>Scleractinia</taxon>
        <taxon>Fungiina</taxon>
        <taxon>Poritidae</taxon>
        <taxon>Porites</taxon>
    </lineage>
</organism>
<dbReference type="InterPro" id="IPR011042">
    <property type="entry name" value="6-blade_b-propeller_TolB-like"/>
</dbReference>
<keyword evidence="2" id="KW-0862">Zinc</keyword>
<keyword evidence="4" id="KW-0175">Coiled coil</keyword>
<dbReference type="CDD" id="cd05819">
    <property type="entry name" value="NHL"/>
    <property type="match status" value="1"/>
</dbReference>
<dbReference type="Gene3D" id="2.120.10.30">
    <property type="entry name" value="TolB, C-terminal domain"/>
    <property type="match status" value="3"/>
</dbReference>
<dbReference type="InterPro" id="IPR001258">
    <property type="entry name" value="NHL_repeat"/>
</dbReference>
<dbReference type="PANTHER" id="PTHR25462:SF296">
    <property type="entry name" value="MEIOTIC P26, ISOFORM F"/>
    <property type="match status" value="1"/>
</dbReference>
<dbReference type="EMBL" id="CALNXK010000003">
    <property type="protein sequence ID" value="CAH3034903.1"/>
    <property type="molecule type" value="Genomic_DNA"/>
</dbReference>
<reference evidence="6 7" key="1">
    <citation type="submission" date="2022-05" db="EMBL/GenBank/DDBJ databases">
        <authorList>
            <consortium name="Genoscope - CEA"/>
            <person name="William W."/>
        </authorList>
    </citation>
    <scope>NUCLEOTIDE SEQUENCE [LARGE SCALE GENOMIC DNA]</scope>
</reference>
<keyword evidence="7" id="KW-1185">Reference proteome</keyword>
<evidence type="ECO:0000313" key="7">
    <source>
        <dbReference type="Proteomes" id="UP001159405"/>
    </source>
</evidence>
<feature type="repeat" description="NHL" evidence="3">
    <location>
        <begin position="525"/>
        <end position="568"/>
    </location>
</feature>
<dbReference type="SUPFAM" id="SSF63829">
    <property type="entry name" value="Calcium-dependent phosphotriesterase"/>
    <property type="match status" value="1"/>
</dbReference>
<proteinExistence type="predicted"/>
<dbReference type="PROSITE" id="PS50119">
    <property type="entry name" value="ZF_BBOX"/>
    <property type="match status" value="1"/>
</dbReference>
<gene>
    <name evidence="6" type="ORF">PLOB_00024801</name>
</gene>
<keyword evidence="1" id="KW-0677">Repeat</keyword>
<evidence type="ECO:0000256" key="1">
    <source>
        <dbReference type="ARBA" id="ARBA00022737"/>
    </source>
</evidence>
<dbReference type="InterPro" id="IPR047153">
    <property type="entry name" value="TRIM45/56/19-like"/>
</dbReference>
<dbReference type="PANTHER" id="PTHR25462">
    <property type="entry name" value="BONUS, ISOFORM C-RELATED"/>
    <property type="match status" value="1"/>
</dbReference>
<dbReference type="CDD" id="cd19756">
    <property type="entry name" value="Bbox2"/>
    <property type="match status" value="1"/>
</dbReference>
<feature type="coiled-coil region" evidence="4">
    <location>
        <begin position="13"/>
        <end position="40"/>
    </location>
</feature>
<name>A0ABN8MUV9_9CNID</name>